<dbReference type="PANTHER" id="PTHR34823:SF1">
    <property type="entry name" value="CHITIN-BINDING TYPE-4 DOMAIN-CONTAINING PROTEIN"/>
    <property type="match status" value="1"/>
</dbReference>
<evidence type="ECO:0000313" key="6">
    <source>
        <dbReference type="EMBL" id="TLQ42305.1"/>
    </source>
</evidence>
<feature type="signal peptide" evidence="4">
    <location>
        <begin position="1"/>
        <end position="24"/>
    </location>
</feature>
<keyword evidence="6" id="KW-0560">Oxidoreductase</keyword>
<dbReference type="RefSeq" id="WP_138051715.1">
    <property type="nucleotide sequence ID" value="NZ_VAWE01000001.1"/>
</dbReference>
<gene>
    <name evidence="6" type="ORF">FEF34_02870</name>
</gene>
<proteinExistence type="predicted"/>
<evidence type="ECO:0000256" key="1">
    <source>
        <dbReference type="ARBA" id="ARBA00022729"/>
    </source>
</evidence>
<keyword evidence="3" id="KW-0812">Transmembrane</keyword>
<dbReference type="InterPro" id="IPR014756">
    <property type="entry name" value="Ig_E-set"/>
</dbReference>
<comment type="caution">
    <text evidence="6">The sequence shown here is derived from an EMBL/GenBank/DDBJ whole genome shotgun (WGS) entry which is preliminary data.</text>
</comment>
<keyword evidence="3" id="KW-1133">Transmembrane helix</keyword>
<dbReference type="GO" id="GO:0004497">
    <property type="term" value="F:monooxygenase activity"/>
    <property type="evidence" value="ECO:0007669"/>
    <property type="project" value="UniProtKB-KW"/>
</dbReference>
<feature type="chain" id="PRO_5038580475" evidence="4">
    <location>
        <begin position="25"/>
        <end position="319"/>
    </location>
</feature>
<evidence type="ECO:0000313" key="7">
    <source>
        <dbReference type="Proteomes" id="UP000305921"/>
    </source>
</evidence>
<accession>A0A5R9DZU7</accession>
<dbReference type="EMBL" id="VAWE01000001">
    <property type="protein sequence ID" value="TLQ42305.1"/>
    <property type="molecule type" value="Genomic_DNA"/>
</dbReference>
<feature type="compositionally biased region" description="Low complexity" evidence="2">
    <location>
        <begin position="266"/>
        <end position="291"/>
    </location>
</feature>
<dbReference type="Proteomes" id="UP000305921">
    <property type="component" value="Unassembled WGS sequence"/>
</dbReference>
<dbReference type="Pfam" id="PF03067">
    <property type="entry name" value="LPMO_10"/>
    <property type="match status" value="1"/>
</dbReference>
<evidence type="ECO:0000259" key="5">
    <source>
        <dbReference type="Pfam" id="PF03067"/>
    </source>
</evidence>
<dbReference type="Gene3D" id="2.70.50.50">
    <property type="entry name" value="chitin-binding protein cbp21"/>
    <property type="match status" value="1"/>
</dbReference>
<dbReference type="PANTHER" id="PTHR34823">
    <property type="entry name" value="GLCNAC-BINDING PROTEIN A"/>
    <property type="match status" value="1"/>
</dbReference>
<feature type="transmembrane region" description="Helical" evidence="3">
    <location>
        <begin position="292"/>
        <end position="314"/>
    </location>
</feature>
<reference evidence="6 7" key="1">
    <citation type="submission" date="2019-05" db="EMBL/GenBank/DDBJ databases">
        <title>Streptomyces marianii sp. nov., a novel marine actinomycete from southern coast of India.</title>
        <authorList>
            <person name="Iniyan A.M."/>
            <person name="Wink J."/>
            <person name="Ramprasad E."/>
            <person name="Ramana C.V."/>
            <person name="Bunk B."/>
            <person name="Sproer C."/>
            <person name="Joseph F.-J.R.S."/>
            <person name="Vincent S.G.P."/>
        </authorList>
    </citation>
    <scope>NUCLEOTIDE SEQUENCE [LARGE SCALE GENOMIC DNA]</scope>
    <source>
        <strain evidence="6 7">ICN19</strain>
    </source>
</reference>
<keyword evidence="3" id="KW-0472">Membrane</keyword>
<keyword evidence="7" id="KW-1185">Reference proteome</keyword>
<evidence type="ECO:0000256" key="2">
    <source>
        <dbReference type="SAM" id="MobiDB-lite"/>
    </source>
</evidence>
<feature type="domain" description="Chitin-binding type-4" evidence="5">
    <location>
        <begin position="33"/>
        <end position="210"/>
    </location>
</feature>
<protein>
    <submittedName>
        <fullName evidence="6">Lytic polysaccharide monooxygenase</fullName>
    </submittedName>
</protein>
<dbReference type="OrthoDB" id="5179374at2"/>
<name>A0A5R9DZU7_9ACTN</name>
<dbReference type="AlphaFoldDB" id="A0A5R9DZU7"/>
<sequence>MPFIHRTAAAAVALLVGAPLVLVAVGAAPAAAHGAPTDPVSRAVACGPEGGRTESAACAAAVDAGGRAVLEEWDNIRVADVAGDDRRVIPDGQLCSAGIGAYRGLDAPRADWPVTRVETGDRFTLTYASTIPHRGTFSVYLTKEGYDPSTALTWDDLEREPFLKATDPVLRDGAYRIEGSLPAARTGRHVLYTIWRNSDTPDTYYSCSDVLLTGTGTGARSGGDSGSSGGGAEDDDTASDASGAPAPQDRRATPGAGTGTTDEKSPAVAASSSSGSAAAPGTAPVTEAPGGLPATVVGAVAALALAGAAGGYYLHRRRP</sequence>
<dbReference type="CDD" id="cd21177">
    <property type="entry name" value="LPMO_AA10"/>
    <property type="match status" value="1"/>
</dbReference>
<feature type="region of interest" description="Disordered" evidence="2">
    <location>
        <begin position="217"/>
        <end position="291"/>
    </location>
</feature>
<keyword evidence="6" id="KW-0503">Monooxygenase</keyword>
<keyword evidence="1 4" id="KW-0732">Signal</keyword>
<organism evidence="6 7">
    <name type="scientific">Streptomyces marianii</name>
    <dbReference type="NCBI Taxonomy" id="1817406"/>
    <lineage>
        <taxon>Bacteria</taxon>
        <taxon>Bacillati</taxon>
        <taxon>Actinomycetota</taxon>
        <taxon>Actinomycetes</taxon>
        <taxon>Kitasatosporales</taxon>
        <taxon>Streptomycetaceae</taxon>
        <taxon>Streptomyces</taxon>
    </lineage>
</organism>
<dbReference type="InterPro" id="IPR051024">
    <property type="entry name" value="GlcNAc_Chitin_IntDeg"/>
</dbReference>
<feature type="compositionally biased region" description="Gly residues" evidence="2">
    <location>
        <begin position="217"/>
        <end position="231"/>
    </location>
</feature>
<dbReference type="SUPFAM" id="SSF81296">
    <property type="entry name" value="E set domains"/>
    <property type="match status" value="1"/>
</dbReference>
<evidence type="ECO:0000256" key="3">
    <source>
        <dbReference type="SAM" id="Phobius"/>
    </source>
</evidence>
<dbReference type="InterPro" id="IPR004302">
    <property type="entry name" value="Cellulose/chitin-bd_N"/>
</dbReference>
<evidence type="ECO:0000256" key="4">
    <source>
        <dbReference type="SAM" id="SignalP"/>
    </source>
</evidence>